<organism evidence="1 2">
    <name type="scientific">Plectus sambesii</name>
    <dbReference type="NCBI Taxonomy" id="2011161"/>
    <lineage>
        <taxon>Eukaryota</taxon>
        <taxon>Metazoa</taxon>
        <taxon>Ecdysozoa</taxon>
        <taxon>Nematoda</taxon>
        <taxon>Chromadorea</taxon>
        <taxon>Plectida</taxon>
        <taxon>Plectina</taxon>
        <taxon>Plectoidea</taxon>
        <taxon>Plectidae</taxon>
        <taxon>Plectus</taxon>
    </lineage>
</organism>
<evidence type="ECO:0000313" key="2">
    <source>
        <dbReference type="WBParaSite" id="PSAMB.scaffold21size117079.g527.t1"/>
    </source>
</evidence>
<dbReference type="Proteomes" id="UP000887566">
    <property type="component" value="Unplaced"/>
</dbReference>
<proteinExistence type="predicted"/>
<name>A0A914VMH8_9BILA</name>
<dbReference type="AlphaFoldDB" id="A0A914VMH8"/>
<accession>A0A914VMH8</accession>
<protein>
    <submittedName>
        <fullName evidence="2">Uncharacterized protein</fullName>
    </submittedName>
</protein>
<sequence length="101" mass="11753">MSSVWLRLRALHERRRRRSNPISRLTRDGNTLVFIAQLLCCATSRAQVDRADLVAAVVAFRHKAAITRKKHAQSVRQFLEAGHHRMRRMRRGRVRAVLRAC</sequence>
<dbReference type="WBParaSite" id="PSAMB.scaffold21size117079.g527.t1">
    <property type="protein sequence ID" value="PSAMB.scaffold21size117079.g527.t1"/>
    <property type="gene ID" value="PSAMB.scaffold21size117079.g527"/>
</dbReference>
<keyword evidence="1" id="KW-1185">Reference proteome</keyword>
<evidence type="ECO:0000313" key="1">
    <source>
        <dbReference type="Proteomes" id="UP000887566"/>
    </source>
</evidence>
<reference evidence="2" key="1">
    <citation type="submission" date="2022-11" db="UniProtKB">
        <authorList>
            <consortium name="WormBaseParasite"/>
        </authorList>
    </citation>
    <scope>IDENTIFICATION</scope>
</reference>